<dbReference type="InterPro" id="IPR004038">
    <property type="entry name" value="Ribosomal_eL8/eL30/eS12/Gad45"/>
</dbReference>
<proteinExistence type="inferred from homology"/>
<dbReference type="GO" id="GO:0005840">
    <property type="term" value="C:ribosome"/>
    <property type="evidence" value="ECO:0007669"/>
    <property type="project" value="UniProtKB-KW"/>
</dbReference>
<dbReference type="GO" id="GO:0042254">
    <property type="term" value="P:ribosome biogenesis"/>
    <property type="evidence" value="ECO:0007669"/>
    <property type="project" value="InterPro"/>
</dbReference>
<dbReference type="EMBL" id="JAACJL010000001">
    <property type="protein sequence ID" value="KAF4623197.1"/>
    <property type="molecule type" value="Genomic_DNA"/>
</dbReference>
<evidence type="ECO:0000256" key="3">
    <source>
        <dbReference type="ARBA" id="ARBA00023274"/>
    </source>
</evidence>
<feature type="domain" description="Ribosomal protein eL8/eL30/eS12/Gadd45" evidence="5">
    <location>
        <begin position="692"/>
        <end position="778"/>
    </location>
</feature>
<organism evidence="6 7">
    <name type="scientific">Agrocybe pediades</name>
    <dbReference type="NCBI Taxonomy" id="84607"/>
    <lineage>
        <taxon>Eukaryota</taxon>
        <taxon>Fungi</taxon>
        <taxon>Dikarya</taxon>
        <taxon>Basidiomycota</taxon>
        <taxon>Agaricomycotina</taxon>
        <taxon>Agaricomycetes</taxon>
        <taxon>Agaricomycetidae</taxon>
        <taxon>Agaricales</taxon>
        <taxon>Agaricineae</taxon>
        <taxon>Strophariaceae</taxon>
        <taxon>Agrocybe</taxon>
    </lineage>
</organism>
<dbReference type="InterPro" id="IPR029064">
    <property type="entry name" value="Ribosomal_eL30-like_sf"/>
</dbReference>
<dbReference type="AlphaFoldDB" id="A0A8H4R7N1"/>
<keyword evidence="4" id="KW-0175">Coiled coil</keyword>
<feature type="coiled-coil region" evidence="4">
    <location>
        <begin position="30"/>
        <end position="57"/>
    </location>
</feature>
<evidence type="ECO:0000256" key="4">
    <source>
        <dbReference type="SAM" id="Coils"/>
    </source>
</evidence>
<dbReference type="InterPro" id="IPR018492">
    <property type="entry name" value="Ribosomal_eL8/Nhp2"/>
</dbReference>
<dbReference type="InterPro" id="IPR004037">
    <property type="entry name" value="Ribosomal_eL8-like_CS"/>
</dbReference>
<evidence type="ECO:0000256" key="1">
    <source>
        <dbReference type="ARBA" id="ARBA00007337"/>
    </source>
</evidence>
<dbReference type="PRINTS" id="PR00881">
    <property type="entry name" value="L7ARS6FAMILY"/>
</dbReference>
<dbReference type="InterPro" id="IPR032675">
    <property type="entry name" value="LRR_dom_sf"/>
</dbReference>
<keyword evidence="7" id="KW-1185">Reference proteome</keyword>
<name>A0A8H4R7N1_9AGAR</name>
<dbReference type="GO" id="GO:1990904">
    <property type="term" value="C:ribonucleoprotein complex"/>
    <property type="evidence" value="ECO:0007669"/>
    <property type="project" value="UniProtKB-KW"/>
</dbReference>
<reference evidence="6 7" key="1">
    <citation type="submission" date="2019-12" db="EMBL/GenBank/DDBJ databases">
        <authorList>
            <person name="Floudas D."/>
            <person name="Bentzer J."/>
            <person name="Ahren D."/>
            <person name="Johansson T."/>
            <person name="Persson P."/>
            <person name="Tunlid A."/>
        </authorList>
    </citation>
    <scope>NUCLEOTIDE SEQUENCE [LARGE SCALE GENOMIC DNA]</scope>
    <source>
        <strain evidence="6 7">CBS 102.39</strain>
    </source>
</reference>
<dbReference type="Gene3D" id="3.80.10.10">
    <property type="entry name" value="Ribonuclease Inhibitor"/>
    <property type="match status" value="1"/>
</dbReference>
<evidence type="ECO:0000256" key="2">
    <source>
        <dbReference type="ARBA" id="ARBA00022980"/>
    </source>
</evidence>
<dbReference type="PRINTS" id="PR00882">
    <property type="entry name" value="RIBOSOMALL7A"/>
</dbReference>
<dbReference type="PANTHER" id="PTHR23105">
    <property type="entry name" value="RIBOSOMAL PROTEIN L7AE FAMILY MEMBER"/>
    <property type="match status" value="1"/>
</dbReference>
<evidence type="ECO:0000313" key="6">
    <source>
        <dbReference type="EMBL" id="KAF4623197.1"/>
    </source>
</evidence>
<dbReference type="InterPro" id="IPR050257">
    <property type="entry name" value="eL8/uL1-like"/>
</dbReference>
<sequence>MASFNTPFSEYLHTNYVPNNIDRSHIQQLLSEPEQSLRRLNNEIERLQTVLNDLQGQRDALGLVIHEHYRLLTPIRRLPDDMLSEIFLWCLPDKHNAVMSAAEAPLLLGRVCSRWRYVAYRTPRLWESLHIPIPTPPTPGTLNYSTSHHFQQVCADFEDKFQRHCQAIRQWFARAGSRPLSLSFNPRETFPGTLNNIFIRKYLDLIFEFSNRWRSLEVSITTAEFSTLWATIPASSVPLLESLYLKFSRRTIQPDVWRESGLLRAPQLRVLHLSQFPCRPSTIFVNWSRLTHLSLSDSAAVYRNKTLTLTEAHGIFAQCKHLAHCSMDIMDGPDTICDIHEIISLPYLLSLDVVDGAKGSATLFDKLDVPSLRAISYHTRLVPRTGPSWRSPLLVLLSRTNGQIKSLATDIHLFTFQEVVECFESLPLLESFTNVRSRSGSTREQTRMRIVCPIFRDIMRAVLDLLTPSPDGMKCLCPRLSAIDLSESLSLRENEALRFILARMEANNIGRMDTGCPASSEETDMVNVAKLKSVSISFVFDQSLDFEEALESYVQEGLKLNLVYPVARKSYPAKTGTGKKPAAAPFGASKATKAKKNPLFEATPKNFGIGQDIRPKTDLTRFVKWPEYVRLQRQKVILHQRLKVPPAIAQFSHTLDKNTATQLFKLLNKYRPESKQEKKARLVAAAAAAAEDKEKDAKDSKKPLFVKYGLNHIVALIEAKKAALVVIAHDVDPIELVVFLPALCRKMGVPYVIVKGKARLGTVVHKKTSAVLAIQEVKSEDQRELATLVSAAKANFTDKYDEQRRQWGGGLRGNKSTQMLRKRAKAAGQTISAASIGKL</sequence>
<keyword evidence="3" id="KW-0687">Ribonucleoprotein</keyword>
<dbReference type="Proteomes" id="UP000521872">
    <property type="component" value="Unassembled WGS sequence"/>
</dbReference>
<dbReference type="SUPFAM" id="SSF55315">
    <property type="entry name" value="L30e-like"/>
    <property type="match status" value="1"/>
</dbReference>
<dbReference type="InterPro" id="IPR001921">
    <property type="entry name" value="Ribosomal_eL8_euk"/>
</dbReference>
<accession>A0A8H4R7N1</accession>
<protein>
    <recommendedName>
        <fullName evidence="5">Ribosomal protein eL8/eL30/eS12/Gadd45 domain-containing protein</fullName>
    </recommendedName>
</protein>
<comment type="caution">
    <text evidence="6">The sequence shown here is derived from an EMBL/GenBank/DDBJ whole genome shotgun (WGS) entry which is preliminary data.</text>
</comment>
<evidence type="ECO:0000313" key="7">
    <source>
        <dbReference type="Proteomes" id="UP000521872"/>
    </source>
</evidence>
<gene>
    <name evidence="6" type="ORF">D9613_001332</name>
</gene>
<dbReference type="PROSITE" id="PS01082">
    <property type="entry name" value="RIBOSOMAL_L7AE"/>
    <property type="match status" value="1"/>
</dbReference>
<dbReference type="GO" id="GO:0003723">
    <property type="term" value="F:RNA binding"/>
    <property type="evidence" value="ECO:0007669"/>
    <property type="project" value="InterPro"/>
</dbReference>
<dbReference type="Pfam" id="PF01248">
    <property type="entry name" value="Ribosomal_L7Ae"/>
    <property type="match status" value="1"/>
</dbReference>
<evidence type="ECO:0000259" key="5">
    <source>
        <dbReference type="Pfam" id="PF01248"/>
    </source>
</evidence>
<comment type="similarity">
    <text evidence="1">Belongs to the eukaryotic ribosomal protein eL8 family.</text>
</comment>
<dbReference type="Gene3D" id="3.30.1330.30">
    <property type="match status" value="1"/>
</dbReference>
<dbReference type="FunFam" id="3.30.1330.30:FF:000003">
    <property type="entry name" value="60S ribosomal protein L7a"/>
    <property type="match status" value="1"/>
</dbReference>
<keyword evidence="2" id="KW-0689">Ribosomal protein</keyword>